<reference evidence="1 2" key="1">
    <citation type="submission" date="2018-02" db="EMBL/GenBank/DDBJ databases">
        <title>Sphingobacterium KA21.</title>
        <authorList>
            <person name="Vasarhelyi B.M."/>
            <person name="Deshmukh S."/>
            <person name="Balint B."/>
            <person name="Kukolya J."/>
        </authorList>
    </citation>
    <scope>NUCLEOTIDE SEQUENCE [LARGE SCALE GENOMIC DNA]</scope>
    <source>
        <strain evidence="1 2">Ka21</strain>
    </source>
</reference>
<name>A0ABR9T5P2_9SPHI</name>
<comment type="caution">
    <text evidence="1">The sequence shown here is derived from an EMBL/GenBank/DDBJ whole genome shotgun (WGS) entry which is preliminary data.</text>
</comment>
<evidence type="ECO:0000313" key="1">
    <source>
        <dbReference type="EMBL" id="MBE8720327.1"/>
    </source>
</evidence>
<organism evidence="1 2">
    <name type="scientific">Sphingobacterium pedocola</name>
    <dbReference type="NCBI Taxonomy" id="2082722"/>
    <lineage>
        <taxon>Bacteria</taxon>
        <taxon>Pseudomonadati</taxon>
        <taxon>Bacteroidota</taxon>
        <taxon>Sphingobacteriia</taxon>
        <taxon>Sphingobacteriales</taxon>
        <taxon>Sphingobacteriaceae</taxon>
        <taxon>Sphingobacterium</taxon>
    </lineage>
</organism>
<evidence type="ECO:0000313" key="2">
    <source>
        <dbReference type="Proteomes" id="UP000618319"/>
    </source>
</evidence>
<proteinExistence type="predicted"/>
<accession>A0ABR9T5P2</accession>
<dbReference type="RefSeq" id="WP_196938014.1">
    <property type="nucleotide sequence ID" value="NZ_MU158689.1"/>
</dbReference>
<protein>
    <submittedName>
        <fullName evidence="1">Uncharacterized protein</fullName>
    </submittedName>
</protein>
<dbReference type="EMBL" id="PSKQ01000017">
    <property type="protein sequence ID" value="MBE8720327.1"/>
    <property type="molecule type" value="Genomic_DNA"/>
</dbReference>
<sequence length="69" mass="8513">MQKIRKKEKEETQKNLVVYEYSAHYMHKEYTIFTTTYHPKGETDENHFSPYLIDYRFKYNTSIFRPPIS</sequence>
<dbReference type="Proteomes" id="UP000618319">
    <property type="component" value="Unassembled WGS sequence"/>
</dbReference>
<keyword evidence="2" id="KW-1185">Reference proteome</keyword>
<gene>
    <name evidence="1" type="ORF">C4F40_06270</name>
</gene>